<dbReference type="AlphaFoldDB" id="A0AAX6GX49"/>
<proteinExistence type="predicted"/>
<organism evidence="2 4">
    <name type="scientific">Iris pallida</name>
    <name type="common">Sweet iris</name>
    <dbReference type="NCBI Taxonomy" id="29817"/>
    <lineage>
        <taxon>Eukaryota</taxon>
        <taxon>Viridiplantae</taxon>
        <taxon>Streptophyta</taxon>
        <taxon>Embryophyta</taxon>
        <taxon>Tracheophyta</taxon>
        <taxon>Spermatophyta</taxon>
        <taxon>Magnoliopsida</taxon>
        <taxon>Liliopsida</taxon>
        <taxon>Asparagales</taxon>
        <taxon>Iridaceae</taxon>
        <taxon>Iridoideae</taxon>
        <taxon>Irideae</taxon>
        <taxon>Iris</taxon>
    </lineage>
</organism>
<keyword evidence="1" id="KW-0812">Transmembrane</keyword>
<dbReference type="EMBL" id="JANAVB010007200">
    <property type="protein sequence ID" value="KAJ6843347.1"/>
    <property type="molecule type" value="Genomic_DNA"/>
</dbReference>
<comment type="caution">
    <text evidence="2">The sequence shown here is derived from an EMBL/GenBank/DDBJ whole genome shotgun (WGS) entry which is preliminary data.</text>
</comment>
<evidence type="ECO:0000313" key="2">
    <source>
        <dbReference type="EMBL" id="KAJ6833074.1"/>
    </source>
</evidence>
<reference evidence="2" key="1">
    <citation type="journal article" date="2023" name="GigaByte">
        <title>Genome assembly of the bearded iris, Iris pallida Lam.</title>
        <authorList>
            <person name="Bruccoleri R.E."/>
            <person name="Oakeley E.J."/>
            <person name="Faust A.M.E."/>
            <person name="Altorfer M."/>
            <person name="Dessus-Babus S."/>
            <person name="Burckhardt D."/>
            <person name="Oertli M."/>
            <person name="Naumann U."/>
            <person name="Petersen F."/>
            <person name="Wong J."/>
        </authorList>
    </citation>
    <scope>NUCLEOTIDE SEQUENCE</scope>
    <source>
        <strain evidence="2">GSM-AAB239-AS_SAM_17_03QT</strain>
    </source>
</reference>
<evidence type="ECO:0000256" key="1">
    <source>
        <dbReference type="SAM" id="Phobius"/>
    </source>
</evidence>
<name>A0AAX6GX49_IRIPA</name>
<sequence length="101" mass="10853">MRAGVDFAVEFFNFNAVEDPAGASILLRGDEPFFLILIGDETIADVDFASGVFNFGERENLAGLLLLMTSGFTVASFFFSMLASSLSETSVLTLDRTLVVG</sequence>
<gene>
    <name evidence="3" type="ORF">M6B38_297510</name>
    <name evidence="2" type="ORF">M6B38_342765</name>
</gene>
<keyword evidence="1" id="KW-0472">Membrane</keyword>
<protein>
    <submittedName>
        <fullName evidence="2">Uncharacterized protein</fullName>
    </submittedName>
</protein>
<dbReference type="EMBL" id="JANAVB010015450">
    <property type="protein sequence ID" value="KAJ6833074.1"/>
    <property type="molecule type" value="Genomic_DNA"/>
</dbReference>
<accession>A0AAX6GX49</accession>
<dbReference type="Proteomes" id="UP001140949">
    <property type="component" value="Unassembled WGS sequence"/>
</dbReference>
<keyword evidence="1" id="KW-1133">Transmembrane helix</keyword>
<reference evidence="2" key="2">
    <citation type="submission" date="2023-04" db="EMBL/GenBank/DDBJ databases">
        <authorList>
            <person name="Bruccoleri R.E."/>
            <person name="Oakeley E.J."/>
            <person name="Faust A.-M."/>
            <person name="Dessus-Babus S."/>
            <person name="Altorfer M."/>
            <person name="Burckhardt D."/>
            <person name="Oertli M."/>
            <person name="Naumann U."/>
            <person name="Petersen F."/>
            <person name="Wong J."/>
        </authorList>
    </citation>
    <scope>NUCLEOTIDE SEQUENCE</scope>
    <source>
        <strain evidence="2">GSM-AAB239-AS_SAM_17_03QT</strain>
        <tissue evidence="2">Leaf</tissue>
    </source>
</reference>
<evidence type="ECO:0000313" key="4">
    <source>
        <dbReference type="Proteomes" id="UP001140949"/>
    </source>
</evidence>
<keyword evidence="4" id="KW-1185">Reference proteome</keyword>
<evidence type="ECO:0000313" key="3">
    <source>
        <dbReference type="EMBL" id="KAJ6843347.1"/>
    </source>
</evidence>
<feature type="transmembrane region" description="Helical" evidence="1">
    <location>
        <begin position="61"/>
        <end position="83"/>
    </location>
</feature>